<protein>
    <submittedName>
        <fullName evidence="1">Four helix bundle protein</fullName>
    </submittedName>
</protein>
<dbReference type="Proteomes" id="UP000808337">
    <property type="component" value="Unassembled WGS sequence"/>
</dbReference>
<dbReference type="PANTHER" id="PTHR38471">
    <property type="entry name" value="FOUR HELIX BUNDLE PROTEIN"/>
    <property type="match status" value="1"/>
</dbReference>
<dbReference type="Gene3D" id="1.20.1440.60">
    <property type="entry name" value="23S rRNA-intervening sequence"/>
    <property type="match status" value="1"/>
</dbReference>
<dbReference type="EMBL" id="JADKGY010000029">
    <property type="protein sequence ID" value="MBK9983901.1"/>
    <property type="molecule type" value="Genomic_DNA"/>
</dbReference>
<dbReference type="Pfam" id="PF05635">
    <property type="entry name" value="23S_rRNA_IVP"/>
    <property type="match status" value="1"/>
</dbReference>
<evidence type="ECO:0000313" key="1">
    <source>
        <dbReference type="EMBL" id="MBK9983901.1"/>
    </source>
</evidence>
<gene>
    <name evidence="1" type="ORF">IPP15_16300</name>
</gene>
<proteinExistence type="predicted"/>
<evidence type="ECO:0000313" key="2">
    <source>
        <dbReference type="Proteomes" id="UP000808337"/>
    </source>
</evidence>
<name>A0A9D7SXC0_9BACT</name>
<dbReference type="PANTHER" id="PTHR38471:SF2">
    <property type="entry name" value="FOUR HELIX BUNDLE PROTEIN"/>
    <property type="match status" value="1"/>
</dbReference>
<reference evidence="1 2" key="1">
    <citation type="submission" date="2020-10" db="EMBL/GenBank/DDBJ databases">
        <title>Connecting structure to function with the recovery of over 1000 high-quality activated sludge metagenome-assembled genomes encoding full-length rRNA genes using long-read sequencing.</title>
        <authorList>
            <person name="Singleton C.M."/>
            <person name="Petriglieri F."/>
            <person name="Kristensen J.M."/>
            <person name="Kirkegaard R.H."/>
            <person name="Michaelsen T.Y."/>
            <person name="Andersen M.H."/>
            <person name="Karst S.M."/>
            <person name="Dueholm M.S."/>
            <person name="Nielsen P.H."/>
            <person name="Albertsen M."/>
        </authorList>
    </citation>
    <scope>NUCLEOTIDE SEQUENCE [LARGE SCALE GENOMIC DNA]</scope>
    <source>
        <strain evidence="1">Ribe_18-Q3-R11-54_MAXAC.273</strain>
    </source>
</reference>
<organism evidence="1 2">
    <name type="scientific">Candidatus Opimibacter skivensis</name>
    <dbReference type="NCBI Taxonomy" id="2982028"/>
    <lineage>
        <taxon>Bacteria</taxon>
        <taxon>Pseudomonadati</taxon>
        <taxon>Bacteroidota</taxon>
        <taxon>Saprospiria</taxon>
        <taxon>Saprospirales</taxon>
        <taxon>Saprospiraceae</taxon>
        <taxon>Candidatus Opimibacter</taxon>
    </lineage>
</organism>
<sequence>MEKQKVISYEDLDVYKRAYTSCLRIFKEILSKLPAQERFDLKDQLSRSSKSIPRLISEGFAKKYQKAGYQKYLTDAIGESNETEVSLAQSRDLYPHDINPAIANELIAEYKIIGKQLFKLQESWSKFSGPKR</sequence>
<accession>A0A9D7SXC0</accession>
<comment type="caution">
    <text evidence="1">The sequence shown here is derived from an EMBL/GenBank/DDBJ whole genome shotgun (WGS) entry which is preliminary data.</text>
</comment>
<dbReference type="AlphaFoldDB" id="A0A9D7SXC0"/>
<dbReference type="NCBIfam" id="TIGR02436">
    <property type="entry name" value="four helix bundle protein"/>
    <property type="match status" value="1"/>
</dbReference>
<dbReference type="SUPFAM" id="SSF158446">
    <property type="entry name" value="IVS-encoded protein-like"/>
    <property type="match status" value="1"/>
</dbReference>
<dbReference type="InterPro" id="IPR012657">
    <property type="entry name" value="23S_rRNA-intervening_sequence"/>
</dbReference>
<dbReference type="InterPro" id="IPR036583">
    <property type="entry name" value="23S_rRNA_IVS_sf"/>
</dbReference>